<evidence type="ECO:0000256" key="1">
    <source>
        <dbReference type="ARBA" id="ARBA00022679"/>
    </source>
</evidence>
<keyword evidence="2" id="KW-0812">Transmembrane</keyword>
<dbReference type="eggNOG" id="COG0438">
    <property type="taxonomic scope" value="Bacteria"/>
</dbReference>
<reference evidence="5 6" key="1">
    <citation type="submission" date="2011-08" db="EMBL/GenBank/DDBJ databases">
        <authorList>
            <person name="Weinstock G."/>
            <person name="Sodergren E."/>
            <person name="Clifton S."/>
            <person name="Fulton L."/>
            <person name="Fulton B."/>
            <person name="Courtney L."/>
            <person name="Fronick C."/>
            <person name="Harrison M."/>
            <person name="Strong C."/>
            <person name="Farmer C."/>
            <person name="Delahaunty K."/>
            <person name="Markovic C."/>
            <person name="Hall O."/>
            <person name="Minx P."/>
            <person name="Tomlinson C."/>
            <person name="Mitreva M."/>
            <person name="Hou S."/>
            <person name="Chen J."/>
            <person name="Wollam A."/>
            <person name="Pepin K.H."/>
            <person name="Johnson M."/>
            <person name="Bhonagiri V."/>
            <person name="Zhang X."/>
            <person name="Suruliraj S."/>
            <person name="Warren W."/>
            <person name="Chinwalla A."/>
            <person name="Mardis E.R."/>
            <person name="Wilson R.K."/>
        </authorList>
    </citation>
    <scope>NUCLEOTIDE SEQUENCE [LARGE SCALE GENOMIC DNA]</scope>
    <source>
        <strain evidence="5 6">DSM 18206</strain>
    </source>
</reference>
<evidence type="ECO:0008006" key="7">
    <source>
        <dbReference type="Google" id="ProtNLM"/>
    </source>
</evidence>
<dbReference type="AlphaFoldDB" id="G6AX38"/>
<dbReference type="PATRIC" id="fig|1002367.3.peg.949"/>
<feature type="domain" description="Glucosyltransferase 3-like N-terminal" evidence="3">
    <location>
        <begin position="74"/>
        <end position="153"/>
    </location>
</feature>
<evidence type="ECO:0000259" key="3">
    <source>
        <dbReference type="Pfam" id="PF26334"/>
    </source>
</evidence>
<dbReference type="RefSeq" id="WP_007898996.1">
    <property type="nucleotide sequence ID" value="NZ_JH379409.1"/>
</dbReference>
<feature type="domain" description="Glucosyltransferase 3-like C-terminal" evidence="4">
    <location>
        <begin position="174"/>
        <end position="335"/>
    </location>
</feature>
<keyword evidence="2" id="KW-0472">Membrane</keyword>
<evidence type="ECO:0000313" key="5">
    <source>
        <dbReference type="EMBL" id="EHJ40814.1"/>
    </source>
</evidence>
<feature type="transmembrane region" description="Helical" evidence="2">
    <location>
        <begin position="77"/>
        <end position="95"/>
    </location>
</feature>
<accession>G6AX38</accession>
<protein>
    <recommendedName>
        <fullName evidence="7">Galactofuranosyltransferase</fullName>
    </recommendedName>
</protein>
<evidence type="ECO:0000259" key="4">
    <source>
        <dbReference type="Pfam" id="PF26337"/>
    </source>
</evidence>
<dbReference type="HOGENOM" id="CLU_057651_1_0_10"/>
<comment type="caution">
    <text evidence="5">The sequence shown here is derived from an EMBL/GenBank/DDBJ whole genome shotgun (WGS) entry which is preliminary data.</text>
</comment>
<dbReference type="EMBL" id="AFZZ01000104">
    <property type="protein sequence ID" value="EHJ40814.1"/>
    <property type="molecule type" value="Genomic_DNA"/>
</dbReference>
<evidence type="ECO:0000313" key="6">
    <source>
        <dbReference type="Proteomes" id="UP000004407"/>
    </source>
</evidence>
<name>G6AX38_9BACT</name>
<keyword evidence="2" id="KW-1133">Transmembrane helix</keyword>
<gene>
    <name evidence="5" type="ORF">HMPREF0673_01188</name>
</gene>
<dbReference type="GeneID" id="78336912"/>
<organism evidence="5 6">
    <name type="scientific">Leyella stercorea DSM 18206</name>
    <dbReference type="NCBI Taxonomy" id="1002367"/>
    <lineage>
        <taxon>Bacteria</taxon>
        <taxon>Pseudomonadati</taxon>
        <taxon>Bacteroidota</taxon>
        <taxon>Bacteroidia</taxon>
        <taxon>Bacteroidales</taxon>
        <taxon>Prevotellaceae</taxon>
        <taxon>Leyella</taxon>
    </lineage>
</organism>
<feature type="transmembrane region" description="Helical" evidence="2">
    <location>
        <begin position="49"/>
        <end position="71"/>
    </location>
</feature>
<sequence>MVYFLDFRKKSYIKGRRVNADGKPKTDVGKALSMEKNVKLVMLNNRGGICLLSRLFANLQILFAVIIRFLFVRKQIIIIQYPYLVGCIVPILRFLKFNKNRICTLVHDIESLRTGMYSRNETLLLASDIIIAHTPQMKEALMNMGFKGHIEILEFFDYISDVDRESKQYLDKNVVFAGNLEKSTFLMQLKDISCETMFFLYGKQSDKLPLSKNVFYKGMFDADDIENVEGNWGLVWDGQSIDSCSGNYGEYLCINAPFKMSLYLAMNIPVIVWKKSAMAQYVNEYHLGICVNSLKEISSEIDKLSKVEIYRISQGVAKVSKEVRTGMKIRKVVRKLNTYDS</sequence>
<dbReference type="Gene3D" id="3.40.50.2000">
    <property type="entry name" value="Glycogen Phosphorylase B"/>
    <property type="match status" value="2"/>
</dbReference>
<evidence type="ECO:0000256" key="2">
    <source>
        <dbReference type="SAM" id="Phobius"/>
    </source>
</evidence>
<dbReference type="InterPro" id="IPR058592">
    <property type="entry name" value="Gtf3_C"/>
</dbReference>
<dbReference type="Pfam" id="PF26334">
    <property type="entry name" value="Gtf3_N"/>
    <property type="match status" value="1"/>
</dbReference>
<proteinExistence type="predicted"/>
<dbReference type="Proteomes" id="UP000004407">
    <property type="component" value="Unassembled WGS sequence"/>
</dbReference>
<dbReference type="InterPro" id="IPR058591">
    <property type="entry name" value="Gtf3_N"/>
</dbReference>
<keyword evidence="1" id="KW-0808">Transferase</keyword>
<dbReference type="Pfam" id="PF26337">
    <property type="entry name" value="Gtf3_C"/>
    <property type="match status" value="1"/>
</dbReference>